<organism evidence="3 4">
    <name type="scientific">Lactuca saligna</name>
    <name type="common">Willowleaf lettuce</name>
    <dbReference type="NCBI Taxonomy" id="75948"/>
    <lineage>
        <taxon>Eukaryota</taxon>
        <taxon>Viridiplantae</taxon>
        <taxon>Streptophyta</taxon>
        <taxon>Embryophyta</taxon>
        <taxon>Tracheophyta</taxon>
        <taxon>Spermatophyta</taxon>
        <taxon>Magnoliopsida</taxon>
        <taxon>eudicotyledons</taxon>
        <taxon>Gunneridae</taxon>
        <taxon>Pentapetalae</taxon>
        <taxon>asterids</taxon>
        <taxon>campanulids</taxon>
        <taxon>Asterales</taxon>
        <taxon>Asteraceae</taxon>
        <taxon>Cichorioideae</taxon>
        <taxon>Cichorieae</taxon>
        <taxon>Lactucinae</taxon>
        <taxon>Lactuca</taxon>
    </lineage>
</organism>
<feature type="region of interest" description="Disordered" evidence="1">
    <location>
        <begin position="1"/>
        <end position="73"/>
    </location>
</feature>
<sequence length="223" mass="25094">MAKREFSSTLKNLKRCGGGYGAPRGGFRGGRRGGFSNGDSEDGDRPRRPYERRSRTGCGNEFKCEGAGRGNWGTQADEITQETEEVVVEGEKNVGSDKPFAEEEATNEKKENAANEPEDKEPEDKEMTLEEYQKVLEEKRKALEALKQTQQIFLQTTKGELVAEYKGIIQSNCIDCLDRTNVTQGHMSLYVALSFSQCYRLFLSFPLFHSFYEVICISLDISV</sequence>
<reference evidence="3" key="1">
    <citation type="submission" date="2023-04" db="EMBL/GenBank/DDBJ databases">
        <authorList>
            <person name="Vijverberg K."/>
            <person name="Xiong W."/>
            <person name="Schranz E."/>
        </authorList>
    </citation>
    <scope>NUCLEOTIDE SEQUENCE</scope>
</reference>
<feature type="domain" description="SAC" evidence="2">
    <location>
        <begin position="166"/>
        <end position="191"/>
    </location>
</feature>
<dbReference type="GO" id="GO:0003729">
    <property type="term" value="F:mRNA binding"/>
    <property type="evidence" value="ECO:0007669"/>
    <property type="project" value="TreeGrafter"/>
</dbReference>
<dbReference type="Proteomes" id="UP001177003">
    <property type="component" value="Chromosome 3"/>
</dbReference>
<feature type="region of interest" description="Disordered" evidence="1">
    <location>
        <begin position="87"/>
        <end position="126"/>
    </location>
</feature>
<dbReference type="InterPro" id="IPR039764">
    <property type="entry name" value="HABP4/SERBP1-like"/>
</dbReference>
<keyword evidence="4" id="KW-1185">Reference proteome</keyword>
<dbReference type="InterPro" id="IPR002013">
    <property type="entry name" value="SAC_dom"/>
</dbReference>
<evidence type="ECO:0000313" key="3">
    <source>
        <dbReference type="EMBL" id="CAI9276774.1"/>
    </source>
</evidence>
<feature type="compositionally biased region" description="Basic and acidic residues" evidence="1">
    <location>
        <begin position="89"/>
        <end position="113"/>
    </location>
</feature>
<gene>
    <name evidence="3" type="ORF">LSALG_LOCUS16740</name>
</gene>
<dbReference type="PROSITE" id="PS50275">
    <property type="entry name" value="SAC"/>
    <property type="match status" value="1"/>
</dbReference>
<dbReference type="SMART" id="SM01233">
    <property type="entry name" value="HABP4_PAI-RBP1"/>
    <property type="match status" value="1"/>
</dbReference>
<dbReference type="GO" id="GO:0016791">
    <property type="term" value="F:phosphatase activity"/>
    <property type="evidence" value="ECO:0007669"/>
    <property type="project" value="InterPro"/>
</dbReference>
<dbReference type="PANTHER" id="PTHR12299:SF78">
    <property type="entry name" value="RGG REPEATS NUCLEAR RNA BINDING PROTEIN C"/>
    <property type="match status" value="1"/>
</dbReference>
<evidence type="ECO:0000256" key="1">
    <source>
        <dbReference type="SAM" id="MobiDB-lite"/>
    </source>
</evidence>
<dbReference type="GO" id="GO:0005634">
    <property type="term" value="C:nucleus"/>
    <property type="evidence" value="ECO:0007669"/>
    <property type="project" value="TreeGrafter"/>
</dbReference>
<name>A0AA36DYW9_LACSI</name>
<evidence type="ECO:0000313" key="4">
    <source>
        <dbReference type="Proteomes" id="UP001177003"/>
    </source>
</evidence>
<protein>
    <recommendedName>
        <fullName evidence="2">SAC domain-containing protein</fullName>
    </recommendedName>
</protein>
<feature type="compositionally biased region" description="Basic and acidic residues" evidence="1">
    <location>
        <begin position="43"/>
        <end position="54"/>
    </location>
</feature>
<evidence type="ECO:0000259" key="2">
    <source>
        <dbReference type="PROSITE" id="PS50275"/>
    </source>
</evidence>
<proteinExistence type="predicted"/>
<dbReference type="EMBL" id="OX465079">
    <property type="protein sequence ID" value="CAI9276774.1"/>
    <property type="molecule type" value="Genomic_DNA"/>
</dbReference>
<dbReference type="GO" id="GO:0005737">
    <property type="term" value="C:cytoplasm"/>
    <property type="evidence" value="ECO:0007669"/>
    <property type="project" value="TreeGrafter"/>
</dbReference>
<dbReference type="InterPro" id="IPR006861">
    <property type="entry name" value="HABP4_PAIRBP1-bd"/>
</dbReference>
<dbReference type="PANTHER" id="PTHR12299">
    <property type="entry name" value="HYALURONIC ACID-BINDING PROTEIN 4"/>
    <property type="match status" value="1"/>
</dbReference>
<dbReference type="AlphaFoldDB" id="A0AA36DYW9"/>
<feature type="compositionally biased region" description="Gly residues" evidence="1">
    <location>
        <begin position="16"/>
        <end position="36"/>
    </location>
</feature>
<accession>A0AA36DYW9</accession>
<dbReference type="Pfam" id="PF04774">
    <property type="entry name" value="HABP4_PAI-RBP1"/>
    <property type="match status" value="1"/>
</dbReference>
<dbReference type="Gene3D" id="6.10.140.1040">
    <property type="match status" value="1"/>
</dbReference>